<dbReference type="EMBL" id="PNIL01000025">
    <property type="protein sequence ID" value="PMP68222.1"/>
    <property type="molecule type" value="Genomic_DNA"/>
</dbReference>
<dbReference type="GO" id="GO:0009432">
    <property type="term" value="P:SOS response"/>
    <property type="evidence" value="ECO:0007669"/>
    <property type="project" value="UniProtKB-UniRule"/>
</dbReference>
<keyword evidence="6 7" id="KW-0234">DNA repair</keyword>
<dbReference type="Proteomes" id="UP000237040">
    <property type="component" value="Unassembled WGS sequence"/>
</dbReference>
<dbReference type="Gene3D" id="1.20.1050.90">
    <property type="entry name" value="RecF/RecN/SMC, N-terminal domain"/>
    <property type="match status" value="1"/>
</dbReference>
<evidence type="ECO:0000259" key="8">
    <source>
        <dbReference type="Pfam" id="PF13175"/>
    </source>
</evidence>
<evidence type="ECO:0000256" key="7">
    <source>
        <dbReference type="RuleBase" id="RU000578"/>
    </source>
</evidence>
<comment type="caution">
    <text evidence="9">The sequence shown here is derived from an EMBL/GenBank/DDBJ whole genome shotgun (WGS) entry which is preliminary data.</text>
</comment>
<keyword evidence="2 6" id="KW-0235">DNA replication</keyword>
<comment type="subcellular location">
    <subcellularLocation>
        <location evidence="6 7">Cytoplasm</location>
    </subcellularLocation>
</comment>
<keyword evidence="3 6" id="KW-0547">Nucleotide-binding</keyword>
<keyword evidence="4 6" id="KW-0067">ATP-binding</keyword>
<feature type="binding site" evidence="6">
    <location>
        <begin position="30"/>
        <end position="37"/>
    </location>
    <ligand>
        <name>ATP</name>
        <dbReference type="ChEBI" id="CHEBI:30616"/>
    </ligand>
</feature>
<dbReference type="GO" id="GO:0000731">
    <property type="term" value="P:DNA synthesis involved in DNA repair"/>
    <property type="evidence" value="ECO:0007669"/>
    <property type="project" value="TreeGrafter"/>
</dbReference>
<dbReference type="PANTHER" id="PTHR32182">
    <property type="entry name" value="DNA REPLICATION AND REPAIR PROTEIN RECF"/>
    <property type="match status" value="1"/>
</dbReference>
<dbReference type="NCBIfam" id="TIGR00611">
    <property type="entry name" value="recf"/>
    <property type="match status" value="1"/>
</dbReference>
<evidence type="ECO:0000256" key="5">
    <source>
        <dbReference type="ARBA" id="ARBA00023125"/>
    </source>
</evidence>
<dbReference type="GO" id="GO:0005524">
    <property type="term" value="F:ATP binding"/>
    <property type="evidence" value="ECO:0007669"/>
    <property type="project" value="UniProtKB-UniRule"/>
</dbReference>
<dbReference type="AlphaFoldDB" id="A0A2J6WF92"/>
<dbReference type="PROSITE" id="PS00618">
    <property type="entry name" value="RECF_2"/>
    <property type="match status" value="1"/>
</dbReference>
<comment type="function">
    <text evidence="6 7">The RecF protein is involved in DNA metabolism; it is required for DNA replication and normal SOS inducibility. RecF binds preferentially to single-stranded, linear DNA. It also seems to bind ATP.</text>
</comment>
<dbReference type="Pfam" id="PF13175">
    <property type="entry name" value="AAA_15"/>
    <property type="match status" value="1"/>
</dbReference>
<dbReference type="InterPro" id="IPR018078">
    <property type="entry name" value="DNA-binding_RecF_CS"/>
</dbReference>
<evidence type="ECO:0000256" key="6">
    <source>
        <dbReference type="HAMAP-Rule" id="MF_00365"/>
    </source>
</evidence>
<dbReference type="SUPFAM" id="SSF52540">
    <property type="entry name" value="P-loop containing nucleoside triphosphate hydrolases"/>
    <property type="match status" value="1"/>
</dbReference>
<organism evidence="9 10">
    <name type="scientific">Caldisericum exile</name>
    <dbReference type="NCBI Taxonomy" id="693075"/>
    <lineage>
        <taxon>Bacteria</taxon>
        <taxon>Pseudomonadati</taxon>
        <taxon>Caldisericota/Cryosericota group</taxon>
        <taxon>Caldisericota</taxon>
        <taxon>Caldisericia</taxon>
        <taxon>Caldisericales</taxon>
        <taxon>Caldisericaceae</taxon>
        <taxon>Caldisericum</taxon>
    </lineage>
</organism>
<dbReference type="GO" id="GO:0006302">
    <property type="term" value="P:double-strand break repair"/>
    <property type="evidence" value="ECO:0007669"/>
    <property type="project" value="TreeGrafter"/>
</dbReference>
<keyword evidence="5 6" id="KW-0238">DNA-binding</keyword>
<evidence type="ECO:0000313" key="10">
    <source>
        <dbReference type="Proteomes" id="UP000237040"/>
    </source>
</evidence>
<evidence type="ECO:0000256" key="3">
    <source>
        <dbReference type="ARBA" id="ARBA00022741"/>
    </source>
</evidence>
<evidence type="ECO:0000313" key="9">
    <source>
        <dbReference type="EMBL" id="PMP68222.1"/>
    </source>
</evidence>
<dbReference type="Gene3D" id="3.40.50.300">
    <property type="entry name" value="P-loop containing nucleotide triphosphate hydrolases"/>
    <property type="match status" value="1"/>
</dbReference>
<keyword evidence="6 7" id="KW-0742">SOS response</keyword>
<evidence type="ECO:0000256" key="4">
    <source>
        <dbReference type="ARBA" id="ARBA00022840"/>
    </source>
</evidence>
<dbReference type="InterPro" id="IPR027417">
    <property type="entry name" value="P-loop_NTPase"/>
</dbReference>
<proteinExistence type="inferred from homology"/>
<feature type="domain" description="Endonuclease GajA/Old nuclease/RecF-like AAA" evidence="8">
    <location>
        <begin position="1"/>
        <end position="255"/>
    </location>
</feature>
<gene>
    <name evidence="6" type="primary">recF</name>
    <name evidence="9" type="ORF">C0189_01665</name>
</gene>
<protein>
    <recommendedName>
        <fullName evidence="6 7">DNA replication and repair protein RecF</fullName>
    </recommendedName>
</protein>
<comment type="similarity">
    <text evidence="6 7">Belongs to the RecF family.</text>
</comment>
<keyword evidence="1 6" id="KW-0963">Cytoplasm</keyword>
<dbReference type="GO" id="GO:0005737">
    <property type="term" value="C:cytoplasm"/>
    <property type="evidence" value="ECO:0007669"/>
    <property type="project" value="UniProtKB-SubCell"/>
</dbReference>
<name>A0A2J6WF92_9BACT</name>
<dbReference type="InterPro" id="IPR041685">
    <property type="entry name" value="AAA_GajA/Old/RecF-like"/>
</dbReference>
<dbReference type="InterPro" id="IPR001238">
    <property type="entry name" value="DNA-binding_RecF"/>
</dbReference>
<dbReference type="GO" id="GO:0003697">
    <property type="term" value="F:single-stranded DNA binding"/>
    <property type="evidence" value="ECO:0007669"/>
    <property type="project" value="UniProtKB-UniRule"/>
</dbReference>
<accession>A0A2J6WF92</accession>
<dbReference type="GO" id="GO:0006260">
    <property type="term" value="P:DNA replication"/>
    <property type="evidence" value="ECO:0007669"/>
    <property type="project" value="UniProtKB-UniRule"/>
</dbReference>
<evidence type="ECO:0000256" key="1">
    <source>
        <dbReference type="ARBA" id="ARBA00022490"/>
    </source>
</evidence>
<dbReference type="HAMAP" id="MF_00365">
    <property type="entry name" value="RecF"/>
    <property type="match status" value="1"/>
</dbReference>
<reference evidence="9 10" key="1">
    <citation type="submission" date="2018-01" db="EMBL/GenBank/DDBJ databases">
        <title>Metagenomic assembled genomes from two thermal pools in the Uzon Caldera, Kamchatka, Russia.</title>
        <authorList>
            <person name="Wilkins L."/>
            <person name="Ettinger C."/>
        </authorList>
    </citation>
    <scope>NUCLEOTIDE SEQUENCE [LARGE SCALE GENOMIC DNA]</scope>
    <source>
        <strain evidence="9">ZAV-07</strain>
    </source>
</reference>
<dbReference type="PANTHER" id="PTHR32182:SF0">
    <property type="entry name" value="DNA REPLICATION AND REPAIR PROTEIN RECF"/>
    <property type="match status" value="1"/>
</dbReference>
<dbReference type="InterPro" id="IPR042174">
    <property type="entry name" value="RecF_2"/>
</dbReference>
<evidence type="ECO:0000256" key="2">
    <source>
        <dbReference type="ARBA" id="ARBA00022705"/>
    </source>
</evidence>
<sequence length="357" mass="41728">MIIEKLLLQNFRRFKEKKFNFSNGFNIVIGKNGSGKTTILEAIYLLSTGKSFVTSAVQNCVNVSEEYFFVEGVFNNVSRLDQSQNTLSILFSKDKKVVHLNKRKVKAFSLIIGKFPVIVTDYALVELVKDGPSKRRDFINHVLTFTDEDYYKNILKYYSFLERRNEYLKDGKFTMDLLLFLSHELYDYGIKIMEKREKIINDFNERIRDIFYIIFDKKSELSIVYRPSKLEKLLDPDSITEEIRRKRTLYGIHLDEIEIFDGQINLREFASLGEAYSIGFILKLVESELIERYKSTTPILLLDDFFSHLDEVKREKILNYIKNNEVILTSVSTNDVSKSILNSANVIILEDVLNENN</sequence>
<keyword evidence="6 7" id="KW-0227">DNA damage</keyword>